<dbReference type="EMBL" id="JAFEJA010000001">
    <property type="protein sequence ID" value="MBM9617712.1"/>
    <property type="molecule type" value="Genomic_DNA"/>
</dbReference>
<name>A0ABS2ULD5_9ACTN</name>
<evidence type="ECO:0000313" key="3">
    <source>
        <dbReference type="Proteomes" id="UP000664109"/>
    </source>
</evidence>
<gene>
    <name evidence="2" type="ORF">JE024_02960</name>
</gene>
<keyword evidence="3" id="KW-1185">Reference proteome</keyword>
<evidence type="ECO:0000313" key="2">
    <source>
        <dbReference type="EMBL" id="MBM9617712.1"/>
    </source>
</evidence>
<proteinExistence type="predicted"/>
<accession>A0ABS2ULD5</accession>
<reference evidence="2 3" key="1">
    <citation type="journal article" date="2016" name="Arch. Microbiol.">
        <title>Streptomyces zhihengii sp. nov., isolated from rhizospheric soil of Psammosilene tunicoides.</title>
        <authorList>
            <person name="Huang M.J."/>
            <person name="Fei J.J."/>
            <person name="Salam N."/>
            <person name="Kim C.J."/>
            <person name="Hozzein W.N."/>
            <person name="Xiao M."/>
            <person name="Huang H.Q."/>
            <person name="Li W.J."/>
        </authorList>
    </citation>
    <scope>NUCLEOTIDE SEQUENCE [LARGE SCALE GENOMIC DNA]</scope>
    <source>
        <strain evidence="2 3">YIM T102</strain>
    </source>
</reference>
<organism evidence="2 3">
    <name type="scientific">Streptomyces zhihengii</name>
    <dbReference type="NCBI Taxonomy" id="1818004"/>
    <lineage>
        <taxon>Bacteria</taxon>
        <taxon>Bacillati</taxon>
        <taxon>Actinomycetota</taxon>
        <taxon>Actinomycetes</taxon>
        <taxon>Kitasatosporales</taxon>
        <taxon>Streptomycetaceae</taxon>
        <taxon>Streptomyces</taxon>
    </lineage>
</organism>
<dbReference type="RefSeq" id="WP_205372059.1">
    <property type="nucleotide sequence ID" value="NZ_JAFEJA010000001.1"/>
</dbReference>
<feature type="compositionally biased region" description="Basic and acidic residues" evidence="1">
    <location>
        <begin position="11"/>
        <end position="37"/>
    </location>
</feature>
<sequence>MAERSSPPPDDLVRLQRDADAARHEAERQGHAPEARRVWQEATAVVKNAVAEHAAAGNLDPVELERDVQRAAREADGSGGD</sequence>
<feature type="compositionally biased region" description="Pro residues" evidence="1">
    <location>
        <begin position="1"/>
        <end position="10"/>
    </location>
</feature>
<evidence type="ECO:0000256" key="1">
    <source>
        <dbReference type="SAM" id="MobiDB-lite"/>
    </source>
</evidence>
<feature type="region of interest" description="Disordered" evidence="1">
    <location>
        <begin position="1"/>
        <end position="37"/>
    </location>
</feature>
<comment type="caution">
    <text evidence="2">The sequence shown here is derived from an EMBL/GenBank/DDBJ whole genome shotgun (WGS) entry which is preliminary data.</text>
</comment>
<protein>
    <submittedName>
        <fullName evidence="2">Uncharacterized protein</fullName>
    </submittedName>
</protein>
<dbReference type="Proteomes" id="UP000664109">
    <property type="component" value="Unassembled WGS sequence"/>
</dbReference>